<name>A0A2N1MVQ3_9GLOM</name>
<dbReference type="SMART" id="SM00355">
    <property type="entry name" value="ZnF_C2H2"/>
    <property type="match status" value="1"/>
</dbReference>
<dbReference type="Pfam" id="PF18759">
    <property type="entry name" value="Plavaka"/>
    <property type="match status" value="1"/>
</dbReference>
<dbReference type="VEuPathDB" id="FungiDB:RhiirFUN_026534"/>
<dbReference type="VEuPathDB" id="FungiDB:RhiirA1_458334"/>
<dbReference type="InterPro" id="IPR013087">
    <property type="entry name" value="Znf_C2H2_type"/>
</dbReference>
<dbReference type="Proteomes" id="UP000233469">
    <property type="component" value="Unassembled WGS sequence"/>
</dbReference>
<reference evidence="3 4" key="1">
    <citation type="submission" date="2016-04" db="EMBL/GenBank/DDBJ databases">
        <title>Genome analyses suggest a sexual origin of heterokaryosis in a supposedly ancient asexual fungus.</title>
        <authorList>
            <person name="Ropars J."/>
            <person name="Sedzielewska K."/>
            <person name="Noel J."/>
            <person name="Charron P."/>
            <person name="Farinelli L."/>
            <person name="Marton T."/>
            <person name="Kruger M."/>
            <person name="Pelin A."/>
            <person name="Brachmann A."/>
            <person name="Corradi N."/>
        </authorList>
    </citation>
    <scope>NUCLEOTIDE SEQUENCE [LARGE SCALE GENOMIC DNA]</scope>
    <source>
        <strain evidence="3 4">C2</strain>
    </source>
</reference>
<dbReference type="VEuPathDB" id="FungiDB:RhiirA1_509468"/>
<dbReference type="EMBL" id="LLXL01001218">
    <property type="protein sequence ID" value="PKK65670.1"/>
    <property type="molecule type" value="Genomic_DNA"/>
</dbReference>
<gene>
    <name evidence="3" type="ORF">RhiirC2_785806</name>
</gene>
<keyword evidence="1" id="KW-0479">Metal-binding</keyword>
<proteinExistence type="predicted"/>
<dbReference type="InterPro" id="IPR041078">
    <property type="entry name" value="Plavaka"/>
</dbReference>
<evidence type="ECO:0000259" key="2">
    <source>
        <dbReference type="PROSITE" id="PS50157"/>
    </source>
</evidence>
<dbReference type="VEuPathDB" id="FungiDB:FUN_011530"/>
<dbReference type="PROSITE" id="PS00028">
    <property type="entry name" value="ZINC_FINGER_C2H2_1"/>
    <property type="match status" value="1"/>
</dbReference>
<keyword evidence="1" id="KW-0862">Zinc</keyword>
<reference evidence="3 4" key="2">
    <citation type="submission" date="2017-10" db="EMBL/GenBank/DDBJ databases">
        <title>Extensive intraspecific genome diversity in a model arbuscular mycorrhizal fungus.</title>
        <authorList>
            <person name="Chen E.C.H."/>
            <person name="Morin E."/>
            <person name="Baudet D."/>
            <person name="Noel J."/>
            <person name="Ndikumana S."/>
            <person name="Charron P."/>
            <person name="St-Onge C."/>
            <person name="Giorgi J."/>
            <person name="Grigoriev I.V."/>
            <person name="Roux C."/>
            <person name="Martin F.M."/>
            <person name="Corradi N."/>
        </authorList>
    </citation>
    <scope>NUCLEOTIDE SEQUENCE [LARGE SCALE GENOMIC DNA]</scope>
    <source>
        <strain evidence="3 4">C2</strain>
    </source>
</reference>
<comment type="caution">
    <text evidence="3">The sequence shown here is derived from an EMBL/GenBank/DDBJ whole genome shotgun (WGS) entry which is preliminary data.</text>
</comment>
<evidence type="ECO:0000313" key="4">
    <source>
        <dbReference type="Proteomes" id="UP000233469"/>
    </source>
</evidence>
<keyword evidence="1" id="KW-0863">Zinc-finger</keyword>
<dbReference type="PROSITE" id="PS50157">
    <property type="entry name" value="ZINC_FINGER_C2H2_2"/>
    <property type="match status" value="1"/>
</dbReference>
<protein>
    <recommendedName>
        <fullName evidence="2">C2H2-type domain-containing protein</fullName>
    </recommendedName>
</protein>
<dbReference type="AlphaFoldDB" id="A0A2N1MVQ3"/>
<evidence type="ECO:0000256" key="1">
    <source>
        <dbReference type="PROSITE-ProRule" id="PRU00042"/>
    </source>
</evidence>
<dbReference type="Gene3D" id="3.30.160.60">
    <property type="entry name" value="Classic Zinc Finger"/>
    <property type="match status" value="1"/>
</dbReference>
<dbReference type="GO" id="GO:0008270">
    <property type="term" value="F:zinc ion binding"/>
    <property type="evidence" value="ECO:0007669"/>
    <property type="project" value="UniProtKB-KW"/>
</dbReference>
<evidence type="ECO:0000313" key="3">
    <source>
        <dbReference type="EMBL" id="PKK65670.1"/>
    </source>
</evidence>
<organism evidence="3 4">
    <name type="scientific">Rhizophagus irregularis</name>
    <dbReference type="NCBI Taxonomy" id="588596"/>
    <lineage>
        <taxon>Eukaryota</taxon>
        <taxon>Fungi</taxon>
        <taxon>Fungi incertae sedis</taxon>
        <taxon>Mucoromycota</taxon>
        <taxon>Glomeromycotina</taxon>
        <taxon>Glomeromycetes</taxon>
        <taxon>Glomerales</taxon>
        <taxon>Glomeraceae</taxon>
        <taxon>Rhizophagus</taxon>
    </lineage>
</organism>
<sequence length="842" mass="99215">MSSSYKSSSYKCSHCSRTFTTPYALKRHISDKHRYKIDENEGSTTQMEIVEEPGLWDEDVSMKYSEDERNENVDSEGEEETDINLTFPISIDNEDYCGTTLDDAIKDKNYPLNTNWPNDIYREFMEIVTEYQLSNSCGDRLIKLVNSINNIDKNLLPKTTKEGRRFIDDSEFPYMKFKTVPITNFQDVEYYFHYQPIINGIKTLLLQSDINKEFVFQYQNNTVKTYGEQFESDWWRITEKNIPIDNYLLSIIIYADSTTCDHLGKTSEHPIYISLGNIPHWLRNKPEAKVLVGYLPKLKAKDNNTRNSKSFRKLQRQVFQRCLRILLSPILNQNDMYFIVKNEINPFTPKISVILADMAEAGAFTATYLPSTSKRPCYCCLIHNKDLNNMELSNIILRTPENMREIINKEQANEFSVHEEFNYFWKFKNFNIYEATVPDRMHLLDLGITKYLLEFTREYLQRKVSSETVKEMDHRLCAIPRYQGLIIMKNGLENVSKFTANDYRNIMKVIIFVIDNLYDNHKEGGIPCKRLCKIFYKYQKMYMKLRQESFTNSDLIELEILINKFCKEFVTVFSEYSQSQCKIPKLHVLRYHIIPSIKLYGSTNGMSTETYETLHKKNVKIPYRMTNKKNYIPQMLNTVRRQYLAKKQKLTKTRRSSGFQNLLWTYKITEINMAVSQIKQDDDIHHLYKEGFVNLLNGFDEFIMENDVIYDNEFGYFKIYSTVAVESTDIIRTTESFYGNDWFSDIAVFSSDETEKTEETSMWYGKALLLLEFFPQDLSEPINLVLVRWYNEIDEVYGCPRLQLTDQYTCIYLDSVDMSVHIVPRNNCENDINLGGIIINTY</sequence>
<dbReference type="VEuPathDB" id="FungiDB:RhiirA1_458333"/>
<feature type="domain" description="C2H2-type" evidence="2">
    <location>
        <begin position="10"/>
        <end position="33"/>
    </location>
</feature>
<accession>A0A2N1MVQ3</accession>